<evidence type="ECO:0000313" key="2">
    <source>
        <dbReference type="EMBL" id="ABK18747.1"/>
    </source>
</evidence>
<dbReference type="PANTHER" id="PTHR40072">
    <property type="entry name" value="MOLYBDOPTERIN-GUANINE DINUCLEOTIDE BIOSYNTHESIS ADAPTER PROTEIN-RELATED"/>
    <property type="match status" value="1"/>
</dbReference>
<gene>
    <name evidence="2" type="ordered locus">Sfum_3074</name>
</gene>
<dbReference type="InterPro" id="IPR052539">
    <property type="entry name" value="MGD_biosynthesis_adapter"/>
</dbReference>
<organism evidence="2 3">
    <name type="scientific">Syntrophobacter fumaroxidans (strain DSM 10017 / MPOB)</name>
    <dbReference type="NCBI Taxonomy" id="335543"/>
    <lineage>
        <taxon>Bacteria</taxon>
        <taxon>Pseudomonadati</taxon>
        <taxon>Thermodesulfobacteriota</taxon>
        <taxon>Syntrophobacteria</taxon>
        <taxon>Syntrophobacterales</taxon>
        <taxon>Syntrophobacteraceae</taxon>
        <taxon>Syntrophobacter</taxon>
    </lineage>
</organism>
<dbReference type="FunCoup" id="A0LMU5">
    <property type="interactions" value="29"/>
</dbReference>
<dbReference type="CDD" id="cd03116">
    <property type="entry name" value="MobB"/>
    <property type="match status" value="1"/>
</dbReference>
<keyword evidence="3" id="KW-1185">Reference proteome</keyword>
<dbReference type="KEGG" id="sfu:Sfum_3074"/>
<dbReference type="OrthoDB" id="9786803at2"/>
<name>A0LMU5_SYNFM</name>
<dbReference type="NCBIfam" id="TIGR00176">
    <property type="entry name" value="mobB"/>
    <property type="match status" value="1"/>
</dbReference>
<dbReference type="Pfam" id="PF03205">
    <property type="entry name" value="MobB"/>
    <property type="match status" value="1"/>
</dbReference>
<dbReference type="GO" id="GO:0006777">
    <property type="term" value="P:Mo-molybdopterin cofactor biosynthetic process"/>
    <property type="evidence" value="ECO:0007669"/>
    <property type="project" value="InterPro"/>
</dbReference>
<dbReference type="SUPFAM" id="SSF52540">
    <property type="entry name" value="P-loop containing nucleoside triphosphate hydrolases"/>
    <property type="match status" value="1"/>
</dbReference>
<dbReference type="InterPro" id="IPR027417">
    <property type="entry name" value="P-loop_NTPase"/>
</dbReference>
<evidence type="ECO:0000313" key="3">
    <source>
        <dbReference type="Proteomes" id="UP000001784"/>
    </source>
</evidence>
<protein>
    <submittedName>
        <fullName evidence="2">Molybdopterin-guanine dinucleotide biosynthesis MobB region</fullName>
    </submittedName>
</protein>
<dbReference type="RefSeq" id="WP_011699872.1">
    <property type="nucleotide sequence ID" value="NC_008554.1"/>
</dbReference>
<sequence length="218" mass="24722">MQPIVCVVGASNSGKTTYLEKLIPEMVRRGYRVGTVKHDVHGFEMDREGKDSWRHRQAGASVIAVSSPSRIGMIREMSGEMELEELAGRYFWDTDIILTEGYKKLHYPKVEVFRAAVESKPICGKEDNLLATVSDDPVPTDMPVFKFAEVARLADLIEDRFLKPRKRPRVLVLLDGRQLPMKDFVKDFLAEGIRGMLSTLRGWKGQKSIDVQIRLGDE</sequence>
<dbReference type="HOGENOM" id="CLU_068199_2_0_7"/>
<accession>A0LMU5</accession>
<dbReference type="Proteomes" id="UP000001784">
    <property type="component" value="Chromosome"/>
</dbReference>
<dbReference type="GO" id="GO:0005525">
    <property type="term" value="F:GTP binding"/>
    <property type="evidence" value="ECO:0007669"/>
    <property type="project" value="InterPro"/>
</dbReference>
<reference evidence="2 3" key="1">
    <citation type="submission" date="2006-10" db="EMBL/GenBank/DDBJ databases">
        <title>Complete sequence of Syntrophobacter fumaroxidans MPOB.</title>
        <authorList>
            <consortium name="US DOE Joint Genome Institute"/>
            <person name="Copeland A."/>
            <person name="Lucas S."/>
            <person name="Lapidus A."/>
            <person name="Barry K."/>
            <person name="Detter J.C."/>
            <person name="Glavina del Rio T."/>
            <person name="Hammon N."/>
            <person name="Israni S."/>
            <person name="Pitluck S."/>
            <person name="Goltsman E.G."/>
            <person name="Martinez M."/>
            <person name="Schmutz J."/>
            <person name="Larimer F."/>
            <person name="Land M."/>
            <person name="Hauser L."/>
            <person name="Kyrpides N."/>
            <person name="Kim E."/>
            <person name="Boone D.R."/>
            <person name="Brockman F."/>
            <person name="Culley D."/>
            <person name="Ferry J."/>
            <person name="Gunsalus R."/>
            <person name="McInerney M.J."/>
            <person name="Morrison M."/>
            <person name="Plugge C."/>
            <person name="Rohlin L."/>
            <person name="Scholten J."/>
            <person name="Sieber J."/>
            <person name="Stams A.J.M."/>
            <person name="Worm P."/>
            <person name="Henstra A.M."/>
            <person name="Richardson P."/>
        </authorList>
    </citation>
    <scope>NUCLEOTIDE SEQUENCE [LARGE SCALE GENOMIC DNA]</scope>
    <source>
        <strain evidence="3">DSM 10017 / MPOB</strain>
    </source>
</reference>
<dbReference type="Gene3D" id="3.40.50.300">
    <property type="entry name" value="P-loop containing nucleotide triphosphate hydrolases"/>
    <property type="match status" value="1"/>
</dbReference>
<dbReference type="STRING" id="335543.Sfum_3074"/>
<dbReference type="AlphaFoldDB" id="A0LMU5"/>
<dbReference type="eggNOG" id="COG1763">
    <property type="taxonomic scope" value="Bacteria"/>
</dbReference>
<dbReference type="PANTHER" id="PTHR40072:SF1">
    <property type="entry name" value="MOLYBDOPTERIN-GUANINE DINUCLEOTIDE BIOSYNTHESIS ADAPTER PROTEIN"/>
    <property type="match status" value="1"/>
</dbReference>
<evidence type="ECO:0000259" key="1">
    <source>
        <dbReference type="Pfam" id="PF03205"/>
    </source>
</evidence>
<proteinExistence type="predicted"/>
<dbReference type="EMBL" id="CP000478">
    <property type="protein sequence ID" value="ABK18747.1"/>
    <property type="molecule type" value="Genomic_DNA"/>
</dbReference>
<dbReference type="InParanoid" id="A0LMU5"/>
<dbReference type="InterPro" id="IPR004435">
    <property type="entry name" value="MobB_dom"/>
</dbReference>
<feature type="domain" description="Molybdopterin-guanine dinucleotide biosynthesis protein B (MobB)" evidence="1">
    <location>
        <begin position="4"/>
        <end position="135"/>
    </location>
</feature>